<evidence type="ECO:0000313" key="3">
    <source>
        <dbReference type="Proteomes" id="UP000719412"/>
    </source>
</evidence>
<evidence type="ECO:0000256" key="1">
    <source>
        <dbReference type="SAM" id="MobiDB-lite"/>
    </source>
</evidence>
<feature type="region of interest" description="Disordered" evidence="1">
    <location>
        <begin position="24"/>
        <end position="49"/>
    </location>
</feature>
<proteinExistence type="predicted"/>
<gene>
    <name evidence="2" type="ORF">GEV33_006903</name>
</gene>
<dbReference type="Proteomes" id="UP000719412">
    <property type="component" value="Unassembled WGS sequence"/>
</dbReference>
<organism evidence="2 3">
    <name type="scientific">Tenebrio molitor</name>
    <name type="common">Yellow mealworm beetle</name>
    <dbReference type="NCBI Taxonomy" id="7067"/>
    <lineage>
        <taxon>Eukaryota</taxon>
        <taxon>Metazoa</taxon>
        <taxon>Ecdysozoa</taxon>
        <taxon>Arthropoda</taxon>
        <taxon>Hexapoda</taxon>
        <taxon>Insecta</taxon>
        <taxon>Pterygota</taxon>
        <taxon>Neoptera</taxon>
        <taxon>Endopterygota</taxon>
        <taxon>Coleoptera</taxon>
        <taxon>Polyphaga</taxon>
        <taxon>Cucujiformia</taxon>
        <taxon>Tenebrionidae</taxon>
        <taxon>Tenebrio</taxon>
    </lineage>
</organism>
<dbReference type="EMBL" id="JABDTM020022443">
    <property type="protein sequence ID" value="KAH0815888.1"/>
    <property type="molecule type" value="Genomic_DNA"/>
</dbReference>
<comment type="caution">
    <text evidence="2">The sequence shown here is derived from an EMBL/GenBank/DDBJ whole genome shotgun (WGS) entry which is preliminary data.</text>
</comment>
<evidence type="ECO:0000313" key="2">
    <source>
        <dbReference type="EMBL" id="KAH0815888.1"/>
    </source>
</evidence>
<keyword evidence="3" id="KW-1185">Reference proteome</keyword>
<reference evidence="2" key="1">
    <citation type="journal article" date="2020" name="J Insects Food Feed">
        <title>The yellow mealworm (Tenebrio molitor) genome: a resource for the emerging insects as food and feed industry.</title>
        <authorList>
            <person name="Eriksson T."/>
            <person name="Andere A."/>
            <person name="Kelstrup H."/>
            <person name="Emery V."/>
            <person name="Picard C."/>
        </authorList>
    </citation>
    <scope>NUCLEOTIDE SEQUENCE</scope>
    <source>
        <strain evidence="2">Stoneville</strain>
        <tissue evidence="2">Whole head</tissue>
    </source>
</reference>
<protein>
    <submittedName>
        <fullName evidence="2">Uncharacterized protein</fullName>
    </submittedName>
</protein>
<dbReference type="AlphaFoldDB" id="A0A8J6LDJ6"/>
<reference evidence="2" key="2">
    <citation type="submission" date="2021-08" db="EMBL/GenBank/DDBJ databases">
        <authorList>
            <person name="Eriksson T."/>
        </authorList>
    </citation>
    <scope>NUCLEOTIDE SEQUENCE</scope>
    <source>
        <strain evidence="2">Stoneville</strain>
        <tissue evidence="2">Whole head</tissue>
    </source>
</reference>
<name>A0A8J6LDJ6_TENMO</name>
<sequence length="121" mass="13546">MEATAGSGLWSARNRCTGAGQTYRNWGPHVSTRGPQDDDTSATLSHKSGHDWEDFTTNLPFLRIRAVRRCEREGMSTLESSVDCRIDLCTRCGGFFFHLQNSYTILSHVTPSRSEVKGSFE</sequence>
<accession>A0A8J6LDJ6</accession>